<dbReference type="OrthoDB" id="337038at2759"/>
<dbReference type="SUPFAM" id="SSF55797">
    <property type="entry name" value="PR-1-like"/>
    <property type="match status" value="2"/>
</dbReference>
<dbReference type="SMART" id="SM00198">
    <property type="entry name" value="SCP"/>
    <property type="match status" value="1"/>
</dbReference>
<name>A0A8S3UZN6_MYTED</name>
<organism evidence="3 4">
    <name type="scientific">Mytilus edulis</name>
    <name type="common">Blue mussel</name>
    <dbReference type="NCBI Taxonomy" id="6550"/>
    <lineage>
        <taxon>Eukaryota</taxon>
        <taxon>Metazoa</taxon>
        <taxon>Spiralia</taxon>
        <taxon>Lophotrochozoa</taxon>
        <taxon>Mollusca</taxon>
        <taxon>Bivalvia</taxon>
        <taxon>Autobranchia</taxon>
        <taxon>Pteriomorphia</taxon>
        <taxon>Mytilida</taxon>
        <taxon>Mytiloidea</taxon>
        <taxon>Mytilidae</taxon>
        <taxon>Mytilinae</taxon>
        <taxon>Mytilus</taxon>
    </lineage>
</organism>
<evidence type="ECO:0000256" key="1">
    <source>
        <dbReference type="SAM" id="MobiDB-lite"/>
    </source>
</evidence>
<evidence type="ECO:0000259" key="2">
    <source>
        <dbReference type="SMART" id="SM00198"/>
    </source>
</evidence>
<dbReference type="CDD" id="cd05382">
    <property type="entry name" value="CAP_GAPR1-like"/>
    <property type="match status" value="1"/>
</dbReference>
<dbReference type="InterPro" id="IPR014044">
    <property type="entry name" value="CAP_dom"/>
</dbReference>
<dbReference type="GO" id="GO:0005576">
    <property type="term" value="C:extracellular region"/>
    <property type="evidence" value="ECO:0007669"/>
    <property type="project" value="InterPro"/>
</dbReference>
<protein>
    <recommendedName>
        <fullName evidence="2">SCP domain-containing protein</fullName>
    </recommendedName>
</protein>
<evidence type="ECO:0000313" key="4">
    <source>
        <dbReference type="Proteomes" id="UP000683360"/>
    </source>
</evidence>
<dbReference type="AlphaFoldDB" id="A0A8S3UZN6"/>
<comment type="caution">
    <text evidence="3">The sequence shown here is derived from an EMBL/GenBank/DDBJ whole genome shotgun (WGS) entry which is preliminary data.</text>
</comment>
<dbReference type="EMBL" id="CAJPWZ010002919">
    <property type="protein sequence ID" value="CAG2247939.1"/>
    <property type="molecule type" value="Genomic_DNA"/>
</dbReference>
<dbReference type="PANTHER" id="PTHR10334">
    <property type="entry name" value="CYSTEINE-RICH SECRETORY PROTEIN-RELATED"/>
    <property type="match status" value="1"/>
</dbReference>
<feature type="region of interest" description="Disordered" evidence="1">
    <location>
        <begin position="172"/>
        <end position="192"/>
    </location>
</feature>
<proteinExistence type="predicted"/>
<feature type="region of interest" description="Disordered" evidence="1">
    <location>
        <begin position="207"/>
        <end position="279"/>
    </location>
</feature>
<sequence length="404" mass="43726">MIGIVKSTCIDTEEKLTIQGQGHFSQVVWKESREVGVGRARTNDGKVVVVTNYSPAGNRPGAYSTNVLPPRTHQNMNKQRTNFCGWKLFEMTSKPKKSRSKKTSLDDDSDQISGAIKQKIEEDTSFIGGISSIMASIGEFLLLIQFDHNLLAFSITFGHCTQVGKRLNMFGRSGGGGESRSTKTFTETTGSGANKVTKTVVEETIIKADGSKTTNRKETITHGGSSNSSTPALQSSSFPSHDDSKKKEKDKGGVLGERIKDGSSSSDSSPETSKKPQNLKAFIDDAVKTHNDLRKKHGVPSVKHAKDLSDYAQKWAEHMAATSSFGHSSCTLKSDRLGENIACRSGTGTVDYTGHFTQVVWKETKEVGFGKAKSSGGRVFVVGSYRPAGNMVGNYKDNVPAPKK</sequence>
<dbReference type="InterPro" id="IPR001283">
    <property type="entry name" value="CRISP-related"/>
</dbReference>
<feature type="domain" description="SCP" evidence="2">
    <location>
        <begin position="281"/>
        <end position="393"/>
    </location>
</feature>
<dbReference type="InterPro" id="IPR035940">
    <property type="entry name" value="CAP_sf"/>
</dbReference>
<dbReference type="InterPro" id="IPR034113">
    <property type="entry name" value="SCP_GAPR1-like"/>
</dbReference>
<dbReference type="Pfam" id="PF00188">
    <property type="entry name" value="CAP"/>
    <property type="match status" value="1"/>
</dbReference>
<evidence type="ECO:0000313" key="3">
    <source>
        <dbReference type="EMBL" id="CAG2247939.1"/>
    </source>
</evidence>
<dbReference type="PRINTS" id="PR00837">
    <property type="entry name" value="V5TPXLIKE"/>
</dbReference>
<accession>A0A8S3UZN6</accession>
<feature type="compositionally biased region" description="Basic and acidic residues" evidence="1">
    <location>
        <begin position="207"/>
        <end position="220"/>
    </location>
</feature>
<dbReference type="InterPro" id="IPR018244">
    <property type="entry name" value="Allrgn_V5/Tpx1_CS"/>
</dbReference>
<reference evidence="3" key="1">
    <citation type="submission" date="2021-03" db="EMBL/GenBank/DDBJ databases">
        <authorList>
            <person name="Bekaert M."/>
        </authorList>
    </citation>
    <scope>NUCLEOTIDE SEQUENCE</scope>
</reference>
<feature type="compositionally biased region" description="Basic and acidic residues" evidence="1">
    <location>
        <begin position="240"/>
        <end position="261"/>
    </location>
</feature>
<keyword evidence="4" id="KW-1185">Reference proteome</keyword>
<dbReference type="Proteomes" id="UP000683360">
    <property type="component" value="Unassembled WGS sequence"/>
</dbReference>
<feature type="compositionally biased region" description="Polar residues" evidence="1">
    <location>
        <begin position="222"/>
        <end position="239"/>
    </location>
</feature>
<gene>
    <name evidence="3" type="ORF">MEDL_59827</name>
</gene>
<dbReference type="PROSITE" id="PS01009">
    <property type="entry name" value="CRISP_1"/>
    <property type="match status" value="2"/>
</dbReference>
<feature type="compositionally biased region" description="Polar residues" evidence="1">
    <location>
        <begin position="182"/>
        <end position="192"/>
    </location>
</feature>
<dbReference type="Gene3D" id="3.40.33.10">
    <property type="entry name" value="CAP"/>
    <property type="match status" value="3"/>
</dbReference>